<comment type="caution">
    <text evidence="1">The sequence shown here is derived from an EMBL/GenBank/DDBJ whole genome shotgun (WGS) entry which is preliminary data.</text>
</comment>
<dbReference type="AlphaFoldDB" id="A0A5S3PNG3"/>
<evidence type="ECO:0008006" key="3">
    <source>
        <dbReference type="Google" id="ProtNLM"/>
    </source>
</evidence>
<accession>A0A5S3PNG3</accession>
<reference evidence="1 2" key="1">
    <citation type="submission" date="2019-05" db="EMBL/GenBank/DDBJ databases">
        <authorList>
            <person name="Zhang J.-Y."/>
            <person name="Feg X."/>
            <person name="Du Z.-J."/>
        </authorList>
    </citation>
    <scope>NUCLEOTIDE SEQUENCE [LARGE SCALE GENOMIC DNA]</scope>
    <source>
        <strain evidence="1 2">RZ26</strain>
    </source>
</reference>
<evidence type="ECO:0000313" key="2">
    <source>
        <dbReference type="Proteomes" id="UP000310314"/>
    </source>
</evidence>
<keyword evidence="2" id="KW-1185">Reference proteome</keyword>
<dbReference type="RefSeq" id="WP_138658834.1">
    <property type="nucleotide sequence ID" value="NZ_VATY01000003.1"/>
</dbReference>
<organism evidence="1 2">
    <name type="scientific">Maribacter algarum</name>
    <name type="common">ex Zhang et al. 2020</name>
    <dbReference type="NCBI Taxonomy" id="2578118"/>
    <lineage>
        <taxon>Bacteria</taxon>
        <taxon>Pseudomonadati</taxon>
        <taxon>Bacteroidota</taxon>
        <taxon>Flavobacteriia</taxon>
        <taxon>Flavobacteriales</taxon>
        <taxon>Flavobacteriaceae</taxon>
        <taxon>Maribacter</taxon>
    </lineage>
</organism>
<dbReference type="OrthoDB" id="7554093at2"/>
<dbReference type="EMBL" id="VATY01000003">
    <property type="protein sequence ID" value="TMM55966.1"/>
    <property type="molecule type" value="Genomic_DNA"/>
</dbReference>
<proteinExistence type="predicted"/>
<sequence>MKKVLGIICVLTFLILGCVQKSTEQSKDFRSGWELVFRSGKKGETLFGSKAKLIEAVRSGYSVRVGWGGRRQSDTTKSVEHVADAQFLTIANSNEVFAQIQPIIGQNPGLEKDTLDMVFRENLQWTLMVGTNGFSDRLTTERLQDTIQGHRSRPTEVSWFVEYPVKSKTKGPIPLWAK</sequence>
<gene>
    <name evidence="1" type="ORF">FEE95_15090</name>
</gene>
<evidence type="ECO:0000313" key="1">
    <source>
        <dbReference type="EMBL" id="TMM55966.1"/>
    </source>
</evidence>
<dbReference type="PROSITE" id="PS51257">
    <property type="entry name" value="PROKAR_LIPOPROTEIN"/>
    <property type="match status" value="1"/>
</dbReference>
<protein>
    <recommendedName>
        <fullName evidence="3">Lipoprotein</fullName>
    </recommendedName>
</protein>
<name>A0A5S3PNG3_9FLAO</name>
<dbReference type="Proteomes" id="UP000310314">
    <property type="component" value="Unassembled WGS sequence"/>
</dbReference>